<organism evidence="1">
    <name type="scientific">Longilinea arvoryzae</name>
    <dbReference type="NCBI Taxonomy" id="360412"/>
    <lineage>
        <taxon>Bacteria</taxon>
        <taxon>Bacillati</taxon>
        <taxon>Chloroflexota</taxon>
        <taxon>Anaerolineae</taxon>
        <taxon>Anaerolineales</taxon>
        <taxon>Anaerolineaceae</taxon>
        <taxon>Longilinea</taxon>
    </lineage>
</organism>
<sequence>MTLAQAIDIHSTVQNYDLADANRALIDLKHSRFNGEAVLRIS</sequence>
<evidence type="ECO:0000313" key="1">
    <source>
        <dbReference type="EMBL" id="GAP15164.1"/>
    </source>
</evidence>
<evidence type="ECO:0000313" key="2">
    <source>
        <dbReference type="Proteomes" id="UP000055060"/>
    </source>
</evidence>
<protein>
    <recommendedName>
        <fullName evidence="3">Alcohol dehydrogenase</fullName>
    </recommendedName>
</protein>
<keyword evidence="2" id="KW-1185">Reference proteome</keyword>
<dbReference type="STRING" id="360412.LARV_02946"/>
<name>A0A0S7BBI9_9CHLR</name>
<reference evidence="1" key="1">
    <citation type="submission" date="2015-07" db="EMBL/GenBank/DDBJ databases">
        <title>Draft Genome Sequences of Anaerolinea thermolimosa IMO-1, Bellilinea caldifistulae GOMI-1, Leptolinea tardivitalis YMTK-2, Levilinea saccharolytica KIBI-1,Longilinea arvoryzae KOME-1, Previously Described as Members of the Anaerolineaceae (Chloroflexi).</title>
        <authorList>
            <person name="Sekiguchi Y."/>
            <person name="Ohashi A."/>
            <person name="Matsuura N."/>
            <person name="Tourlousse M.D."/>
        </authorList>
    </citation>
    <scope>NUCLEOTIDE SEQUENCE [LARGE SCALE GENOMIC DNA]</scope>
    <source>
        <strain evidence="1">KOME-1</strain>
    </source>
</reference>
<proteinExistence type="predicted"/>
<dbReference type="Proteomes" id="UP000055060">
    <property type="component" value="Unassembled WGS sequence"/>
</dbReference>
<evidence type="ECO:0008006" key="3">
    <source>
        <dbReference type="Google" id="ProtNLM"/>
    </source>
</evidence>
<accession>A0A0S7BBI9</accession>
<gene>
    <name evidence="1" type="ORF">LARV_02946</name>
</gene>
<dbReference type="EMBL" id="DF967972">
    <property type="protein sequence ID" value="GAP15164.1"/>
    <property type="molecule type" value="Genomic_DNA"/>
</dbReference>
<dbReference type="AlphaFoldDB" id="A0A0S7BBI9"/>